<evidence type="ECO:0008006" key="3">
    <source>
        <dbReference type="Google" id="ProtNLM"/>
    </source>
</evidence>
<dbReference type="Proteomes" id="UP000284794">
    <property type="component" value="Unassembled WGS sequence"/>
</dbReference>
<reference evidence="1 2" key="1">
    <citation type="submission" date="2018-08" db="EMBL/GenBank/DDBJ databases">
        <title>A genome reference for cultivated species of the human gut microbiota.</title>
        <authorList>
            <person name="Zou Y."/>
            <person name="Xue W."/>
            <person name="Luo G."/>
        </authorList>
    </citation>
    <scope>NUCLEOTIDE SEQUENCE [LARGE SCALE GENOMIC DNA]</scope>
    <source>
        <strain evidence="1 2">AM32-2AC</strain>
    </source>
</reference>
<gene>
    <name evidence="1" type="ORF">DW811_12765</name>
</gene>
<proteinExistence type="predicted"/>
<comment type="caution">
    <text evidence="1">The sequence shown here is derived from an EMBL/GenBank/DDBJ whole genome shotgun (WGS) entry which is preliminary data.</text>
</comment>
<dbReference type="RefSeq" id="WP_118149127.1">
    <property type="nucleotide sequence ID" value="NZ_QRNP01000074.1"/>
</dbReference>
<protein>
    <recommendedName>
        <fullName evidence="3">GNAT family N-acetyltransferase</fullName>
    </recommendedName>
</protein>
<evidence type="ECO:0000313" key="2">
    <source>
        <dbReference type="Proteomes" id="UP000284794"/>
    </source>
</evidence>
<organism evidence="1 2">
    <name type="scientific">Lachnospira eligens</name>
    <dbReference type="NCBI Taxonomy" id="39485"/>
    <lineage>
        <taxon>Bacteria</taxon>
        <taxon>Bacillati</taxon>
        <taxon>Bacillota</taxon>
        <taxon>Clostridia</taxon>
        <taxon>Lachnospirales</taxon>
        <taxon>Lachnospiraceae</taxon>
        <taxon>Lachnospira</taxon>
    </lineage>
</organism>
<accession>A0A414D630</accession>
<sequence>MQIIHQHIEEEIINYLMPLKNEYVEQCLDIKLESGWNDNGEYIVEVWGYHKNEYKPEEKTEFILLRLYINHQYKQIYIANIFLPDFMKHKGIGKKLIYKIFMISEDVHYGLFIVDMVNSFYQRMIKRGALPCNECDDAVQIVSETKLF</sequence>
<evidence type="ECO:0000313" key="1">
    <source>
        <dbReference type="EMBL" id="RHD05736.1"/>
    </source>
</evidence>
<dbReference type="AlphaFoldDB" id="A0A414D630"/>
<dbReference type="EMBL" id="QSIS01000021">
    <property type="protein sequence ID" value="RHD05736.1"/>
    <property type="molecule type" value="Genomic_DNA"/>
</dbReference>
<name>A0A414D630_9FIRM</name>